<protein>
    <submittedName>
        <fullName evidence="1">Uncharacterized protein</fullName>
    </submittedName>
</protein>
<accession>A0ACD1E7Z2</accession>
<evidence type="ECO:0000313" key="2">
    <source>
        <dbReference type="Proteomes" id="UP000681794"/>
    </source>
</evidence>
<dbReference type="Proteomes" id="UP000681794">
    <property type="component" value="Chromosome"/>
</dbReference>
<keyword evidence="2" id="KW-1185">Reference proteome</keyword>
<reference evidence="1" key="1">
    <citation type="submission" date="2021-06" db="EMBL/GenBank/DDBJ databases">
        <authorList>
            <person name="Ellington A.J."/>
            <person name="Bryan N.C."/>
            <person name="Christner B.C."/>
            <person name="Reisch C.R."/>
        </authorList>
    </citation>
    <scope>NUCLEOTIDE SEQUENCE</scope>
    <source>
        <strain evidence="1">L6-1</strain>
    </source>
</reference>
<evidence type="ECO:0000313" key="1">
    <source>
        <dbReference type="EMBL" id="QWS34934.1"/>
    </source>
</evidence>
<name>A0ACD1E7Z2_9MICO</name>
<proteinExistence type="predicted"/>
<dbReference type="EMBL" id="CP076544">
    <property type="protein sequence ID" value="QWS34934.1"/>
    <property type="molecule type" value="Genomic_DNA"/>
</dbReference>
<sequence>MTKYESNQDVDPIHVTTYRSARKAARRGWAAPADSPVPSLADVWRAGRTASERGPRR</sequence>
<organism evidence="1 2">
    <name type="scientific">Curtobacterium aetherium</name>
    <dbReference type="NCBI Taxonomy" id="2841594"/>
    <lineage>
        <taxon>Bacteria</taxon>
        <taxon>Bacillati</taxon>
        <taxon>Actinomycetota</taxon>
        <taxon>Actinomycetes</taxon>
        <taxon>Micrococcales</taxon>
        <taxon>Microbacteriaceae</taxon>
        <taxon>Curtobacterium</taxon>
    </lineage>
</organism>
<gene>
    <name evidence="1" type="ORF">KM842_07385</name>
</gene>